<dbReference type="Proteomes" id="UP001148786">
    <property type="component" value="Unassembled WGS sequence"/>
</dbReference>
<comment type="caution">
    <text evidence="8">The sequence shown here is derived from an EMBL/GenBank/DDBJ whole genome shotgun (WGS) entry which is preliminary data.</text>
</comment>
<protein>
    <recommendedName>
        <fullName evidence="7">NADH:flavin oxidoreductase/NADH oxidase N-terminal domain-containing protein</fullName>
    </recommendedName>
</protein>
<evidence type="ECO:0000256" key="5">
    <source>
        <dbReference type="ARBA" id="ARBA00023002"/>
    </source>
</evidence>
<keyword evidence="5" id="KW-0560">Oxidoreductase</keyword>
<dbReference type="AlphaFoldDB" id="A0A9W8JW12"/>
<dbReference type="GO" id="GO:0003959">
    <property type="term" value="F:NADPH dehydrogenase activity"/>
    <property type="evidence" value="ECO:0007669"/>
    <property type="project" value="InterPro"/>
</dbReference>
<evidence type="ECO:0000256" key="1">
    <source>
        <dbReference type="ARBA" id="ARBA00001917"/>
    </source>
</evidence>
<accession>A0A9W8JW12</accession>
<evidence type="ECO:0000313" key="9">
    <source>
        <dbReference type="Proteomes" id="UP001148786"/>
    </source>
</evidence>
<dbReference type="PANTHER" id="PTHR43303:SF4">
    <property type="entry name" value="NADPH DEHYDROGENASE C23G7.10C-RELATED"/>
    <property type="match status" value="1"/>
</dbReference>
<dbReference type="InterPro" id="IPR044152">
    <property type="entry name" value="YqjM-like"/>
</dbReference>
<reference evidence="8" key="1">
    <citation type="submission" date="2022-07" db="EMBL/GenBank/DDBJ databases">
        <title>Genome Sequence of Agrocybe chaxingu.</title>
        <authorList>
            <person name="Buettner E."/>
        </authorList>
    </citation>
    <scope>NUCLEOTIDE SEQUENCE</scope>
    <source>
        <strain evidence="8">MP-N11</strain>
    </source>
</reference>
<dbReference type="SUPFAM" id="SSF51395">
    <property type="entry name" value="FMN-linked oxidoreductases"/>
    <property type="match status" value="1"/>
</dbReference>
<evidence type="ECO:0000256" key="2">
    <source>
        <dbReference type="ARBA" id="ARBA00022630"/>
    </source>
</evidence>
<evidence type="ECO:0000256" key="3">
    <source>
        <dbReference type="ARBA" id="ARBA00022643"/>
    </source>
</evidence>
<evidence type="ECO:0000259" key="7">
    <source>
        <dbReference type="Pfam" id="PF00724"/>
    </source>
</evidence>
<keyword evidence="3" id="KW-0288">FMN</keyword>
<proteinExistence type="predicted"/>
<dbReference type="InterPro" id="IPR001155">
    <property type="entry name" value="OxRdtase_FMN_N"/>
</dbReference>
<sequence>MTDNVNLPAPDISYFTPRQSPPAGTAVTPQKNAKPIPKLFQPLKIRSVEFQNRIFLSPMCQYSAKDGIVTPWHMAHIGGIVSRGPGLSMIEATGRPARGPLLPEDVGLCQKIAIQLAHAGRKASCVPHWVRVGPVASKATGGWPDELVGPSAVPFHETHPTPKELTKEGIERVVNAFADAAKRAVQAGFDVIEVHGAHGYLLSTFCSPTSNRRTDEYGGSFENRIRLTLEVVDAIRDVIPETMPLFLRRVQISAMEWLEEVAPNEPSWRVEDTVRLAPILAEHGVDLLDVSAGGIDHRQEIRPGLKYQVPFAAAAKKAVGSRMLVSAVGSLANGVVAEEILQAGDADVVFVGRAFQKNPGVVWKMADELGVEIHVANQIKLGFTGRSIQLLGDGEAKQEQGKL</sequence>
<gene>
    <name evidence="8" type="ORF">NLJ89_g7754</name>
</gene>
<feature type="region of interest" description="Disordered" evidence="6">
    <location>
        <begin position="1"/>
        <end position="31"/>
    </location>
</feature>
<dbReference type="GO" id="GO:0050661">
    <property type="term" value="F:NADP binding"/>
    <property type="evidence" value="ECO:0007669"/>
    <property type="project" value="InterPro"/>
</dbReference>
<feature type="domain" description="NADH:flavin oxidoreductase/NADH oxidase N-terminal" evidence="7">
    <location>
        <begin position="111"/>
        <end position="369"/>
    </location>
</feature>
<dbReference type="PANTHER" id="PTHR43303">
    <property type="entry name" value="NADPH DEHYDROGENASE C23G7.10C-RELATED"/>
    <property type="match status" value="1"/>
</dbReference>
<evidence type="ECO:0000256" key="4">
    <source>
        <dbReference type="ARBA" id="ARBA00022857"/>
    </source>
</evidence>
<dbReference type="InterPro" id="IPR013785">
    <property type="entry name" value="Aldolase_TIM"/>
</dbReference>
<keyword evidence="4" id="KW-0521">NADP</keyword>
<keyword evidence="2" id="KW-0285">Flavoprotein</keyword>
<dbReference type="Pfam" id="PF00724">
    <property type="entry name" value="Oxidored_FMN"/>
    <property type="match status" value="1"/>
</dbReference>
<evidence type="ECO:0000313" key="8">
    <source>
        <dbReference type="EMBL" id="KAJ3504790.1"/>
    </source>
</evidence>
<dbReference type="GO" id="GO:0010181">
    <property type="term" value="F:FMN binding"/>
    <property type="evidence" value="ECO:0007669"/>
    <property type="project" value="InterPro"/>
</dbReference>
<dbReference type="OrthoDB" id="72788at2759"/>
<keyword evidence="9" id="KW-1185">Reference proteome</keyword>
<comment type="cofactor">
    <cofactor evidence="1">
        <name>FMN</name>
        <dbReference type="ChEBI" id="CHEBI:58210"/>
    </cofactor>
</comment>
<dbReference type="Gene3D" id="3.20.20.70">
    <property type="entry name" value="Aldolase class I"/>
    <property type="match status" value="1"/>
</dbReference>
<dbReference type="EMBL" id="JANKHO010000961">
    <property type="protein sequence ID" value="KAJ3504790.1"/>
    <property type="molecule type" value="Genomic_DNA"/>
</dbReference>
<dbReference type="CDD" id="cd02932">
    <property type="entry name" value="OYE_YqiM_FMN"/>
    <property type="match status" value="1"/>
</dbReference>
<evidence type="ECO:0000256" key="6">
    <source>
        <dbReference type="SAM" id="MobiDB-lite"/>
    </source>
</evidence>
<organism evidence="8 9">
    <name type="scientific">Agrocybe chaxingu</name>
    <dbReference type="NCBI Taxonomy" id="84603"/>
    <lineage>
        <taxon>Eukaryota</taxon>
        <taxon>Fungi</taxon>
        <taxon>Dikarya</taxon>
        <taxon>Basidiomycota</taxon>
        <taxon>Agaricomycotina</taxon>
        <taxon>Agaricomycetes</taxon>
        <taxon>Agaricomycetidae</taxon>
        <taxon>Agaricales</taxon>
        <taxon>Agaricineae</taxon>
        <taxon>Strophariaceae</taxon>
        <taxon>Agrocybe</taxon>
    </lineage>
</organism>
<name>A0A9W8JW12_9AGAR</name>